<reference evidence="3 4" key="1">
    <citation type="submission" date="2024-10" db="EMBL/GenBank/DDBJ databases">
        <authorList>
            <person name="Kim D."/>
        </authorList>
    </citation>
    <scope>NUCLEOTIDE SEQUENCE [LARGE SCALE GENOMIC DNA]</scope>
    <source>
        <strain evidence="3">BH-2024</strain>
    </source>
</reference>
<dbReference type="InterPro" id="IPR001810">
    <property type="entry name" value="F-box_dom"/>
</dbReference>
<dbReference type="AlphaFoldDB" id="A0ABD2L7W5"/>
<evidence type="ECO:0000259" key="2">
    <source>
        <dbReference type="PROSITE" id="PS50181"/>
    </source>
</evidence>
<feature type="domain" description="F-box" evidence="2">
    <location>
        <begin position="26"/>
        <end position="81"/>
    </location>
</feature>
<evidence type="ECO:0000256" key="1">
    <source>
        <dbReference type="SAM" id="MobiDB-lite"/>
    </source>
</evidence>
<sequence>MAHKRKRQNKDAPCSSTNSDLVNQCSFPIDQLPLNALVIVASQLPFKDFKRIGTISKQFQPSAYNRQNVFFRPSNSIFDRLNE</sequence>
<evidence type="ECO:0000313" key="3">
    <source>
        <dbReference type="EMBL" id="KAL3111223.1"/>
    </source>
</evidence>
<name>A0ABD2L7W5_9BILA</name>
<evidence type="ECO:0000313" key="4">
    <source>
        <dbReference type="Proteomes" id="UP001620626"/>
    </source>
</evidence>
<protein>
    <recommendedName>
        <fullName evidence="2">F-box domain-containing protein</fullName>
    </recommendedName>
</protein>
<comment type="caution">
    <text evidence="3">The sequence shown here is derived from an EMBL/GenBank/DDBJ whole genome shotgun (WGS) entry which is preliminary data.</text>
</comment>
<accession>A0ABD2L7W5</accession>
<organism evidence="3 4">
    <name type="scientific">Heterodera trifolii</name>
    <dbReference type="NCBI Taxonomy" id="157864"/>
    <lineage>
        <taxon>Eukaryota</taxon>
        <taxon>Metazoa</taxon>
        <taxon>Ecdysozoa</taxon>
        <taxon>Nematoda</taxon>
        <taxon>Chromadorea</taxon>
        <taxon>Rhabditida</taxon>
        <taxon>Tylenchina</taxon>
        <taxon>Tylenchomorpha</taxon>
        <taxon>Tylenchoidea</taxon>
        <taxon>Heteroderidae</taxon>
        <taxon>Heteroderinae</taxon>
        <taxon>Heterodera</taxon>
    </lineage>
</organism>
<feature type="region of interest" description="Disordered" evidence="1">
    <location>
        <begin position="1"/>
        <end position="20"/>
    </location>
</feature>
<proteinExistence type="predicted"/>
<gene>
    <name evidence="3" type="ORF">niasHT_011584</name>
</gene>
<dbReference type="Proteomes" id="UP001620626">
    <property type="component" value="Unassembled WGS sequence"/>
</dbReference>
<dbReference type="PROSITE" id="PS50181">
    <property type="entry name" value="FBOX"/>
    <property type="match status" value="1"/>
</dbReference>
<dbReference type="EMBL" id="JBICBT010000513">
    <property type="protein sequence ID" value="KAL3111223.1"/>
    <property type="molecule type" value="Genomic_DNA"/>
</dbReference>
<keyword evidence="4" id="KW-1185">Reference proteome</keyword>